<dbReference type="SUPFAM" id="SSF103481">
    <property type="entry name" value="Multidrug resistance efflux transporter EmrE"/>
    <property type="match status" value="1"/>
</dbReference>
<keyword evidence="6 7" id="KW-0472">Membrane</keyword>
<comment type="subcellular location">
    <subcellularLocation>
        <location evidence="1">Cell membrane</location>
        <topology evidence="1">Multi-pass membrane protein</topology>
    </subcellularLocation>
</comment>
<feature type="transmembrane region" description="Helical" evidence="7">
    <location>
        <begin position="44"/>
        <end position="63"/>
    </location>
</feature>
<sequence length="277" mass="30872">MVQTDKRWFGYSLVIIGATCWGVGGTVTQWLFQKAHLPVGEFVAIRLILSGVLLLIVSYFINGRSMMYIWSHKSSVVKILIYGLLGMLGVQFTFMSAIKHGNAAVATLLQYLGPIVIILYYVMRKKATFKRKEAIAILLALSGTFLLLTNGQLDNLSVPMPAIIWGLISAIALAFYTIYPIPLFAQWGSLSVVGWAMLIGGIGLSFIYPPWHMDYLSWSMMTIICFMISIVFGTMIAFWFYIESLNYISPQEAGLLGTIEPLMAILTSVLWLHVSFG</sequence>
<dbReference type="eggNOG" id="COG0697">
    <property type="taxonomic scope" value="Bacteria"/>
</dbReference>
<evidence type="ECO:0000256" key="3">
    <source>
        <dbReference type="ARBA" id="ARBA00022475"/>
    </source>
</evidence>
<proteinExistence type="inferred from homology"/>
<accession>K9AHL3</accession>
<feature type="transmembrane region" description="Helical" evidence="7">
    <location>
        <begin position="134"/>
        <end position="153"/>
    </location>
</feature>
<feature type="transmembrane region" description="Helical" evidence="7">
    <location>
        <begin position="159"/>
        <end position="178"/>
    </location>
</feature>
<evidence type="ECO:0000256" key="6">
    <source>
        <dbReference type="ARBA" id="ARBA00023136"/>
    </source>
</evidence>
<evidence type="ECO:0000256" key="5">
    <source>
        <dbReference type="ARBA" id="ARBA00022989"/>
    </source>
</evidence>
<name>K9AHL3_9STAP</name>
<dbReference type="InterPro" id="IPR000620">
    <property type="entry name" value="EamA_dom"/>
</dbReference>
<gene>
    <name evidence="9" type="ORF">C273_08721</name>
</gene>
<keyword evidence="4 7" id="KW-0812">Transmembrane</keyword>
<dbReference type="AlphaFoldDB" id="K9AHL3"/>
<organism evidence="9 10">
    <name type="scientific">Staphylococcus massiliensis S46</name>
    <dbReference type="NCBI Taxonomy" id="1229783"/>
    <lineage>
        <taxon>Bacteria</taxon>
        <taxon>Bacillati</taxon>
        <taxon>Bacillota</taxon>
        <taxon>Bacilli</taxon>
        <taxon>Bacillales</taxon>
        <taxon>Staphylococcaceae</taxon>
        <taxon>Staphylococcus</taxon>
    </lineage>
</organism>
<feature type="transmembrane region" description="Helical" evidence="7">
    <location>
        <begin position="104"/>
        <end position="122"/>
    </location>
</feature>
<comment type="caution">
    <text evidence="9">The sequence shown here is derived from an EMBL/GenBank/DDBJ whole genome shotgun (WGS) entry which is preliminary data.</text>
</comment>
<dbReference type="PANTHER" id="PTHR32322:SF18">
    <property type="entry name" value="S-ADENOSYLMETHIONINE_S-ADENOSYLHOMOCYSTEINE TRANSPORTER"/>
    <property type="match status" value="1"/>
</dbReference>
<evidence type="ECO:0000313" key="9">
    <source>
        <dbReference type="EMBL" id="EKU46774.1"/>
    </source>
</evidence>
<dbReference type="OrthoDB" id="9810818at2"/>
<feature type="transmembrane region" description="Helical" evidence="7">
    <location>
        <begin position="75"/>
        <end position="98"/>
    </location>
</feature>
<keyword evidence="5 7" id="KW-1133">Transmembrane helix</keyword>
<feature type="transmembrane region" description="Helical" evidence="7">
    <location>
        <begin position="12"/>
        <end position="32"/>
    </location>
</feature>
<feature type="transmembrane region" description="Helical" evidence="7">
    <location>
        <begin position="253"/>
        <end position="274"/>
    </location>
</feature>
<dbReference type="EMBL" id="AMSQ01000015">
    <property type="protein sequence ID" value="EKU46774.1"/>
    <property type="molecule type" value="Genomic_DNA"/>
</dbReference>
<dbReference type="PANTHER" id="PTHR32322">
    <property type="entry name" value="INNER MEMBRANE TRANSPORTER"/>
    <property type="match status" value="1"/>
</dbReference>
<reference evidence="9 10" key="1">
    <citation type="journal article" date="2013" name="Genome Announc.">
        <title>Genome Sequence of Staphylococcus massiliensis Strain S46, Isolated from the Surface of Healthy Human Skin.</title>
        <authorList>
            <person name="Srivastav R."/>
            <person name="Singh A."/>
            <person name="Jangir P.K."/>
            <person name="Kumari C."/>
            <person name="Muduli S."/>
            <person name="Sharma R."/>
        </authorList>
    </citation>
    <scope>NUCLEOTIDE SEQUENCE [LARGE SCALE GENOMIC DNA]</scope>
    <source>
        <strain evidence="9 10">S46</strain>
    </source>
</reference>
<evidence type="ECO:0000256" key="1">
    <source>
        <dbReference type="ARBA" id="ARBA00004651"/>
    </source>
</evidence>
<evidence type="ECO:0000256" key="7">
    <source>
        <dbReference type="SAM" id="Phobius"/>
    </source>
</evidence>
<feature type="transmembrane region" description="Helical" evidence="7">
    <location>
        <begin position="215"/>
        <end position="241"/>
    </location>
</feature>
<dbReference type="Proteomes" id="UP000009885">
    <property type="component" value="Unassembled WGS sequence"/>
</dbReference>
<feature type="domain" description="EamA" evidence="8">
    <location>
        <begin position="161"/>
        <end position="276"/>
    </location>
</feature>
<keyword evidence="3" id="KW-1003">Cell membrane</keyword>
<feature type="transmembrane region" description="Helical" evidence="7">
    <location>
        <begin position="190"/>
        <end position="209"/>
    </location>
</feature>
<dbReference type="STRING" id="1229783.C273_08721"/>
<dbReference type="InterPro" id="IPR050638">
    <property type="entry name" value="AA-Vitamin_Transporters"/>
</dbReference>
<protein>
    <submittedName>
        <fullName evidence="9">Transporter, drug/metabolite exporter family protein</fullName>
    </submittedName>
</protein>
<dbReference type="GO" id="GO:0005886">
    <property type="term" value="C:plasma membrane"/>
    <property type="evidence" value="ECO:0007669"/>
    <property type="project" value="UniProtKB-SubCell"/>
</dbReference>
<keyword evidence="10" id="KW-1185">Reference proteome</keyword>
<comment type="similarity">
    <text evidence="2">Belongs to the EamA transporter family.</text>
</comment>
<feature type="non-terminal residue" evidence="9">
    <location>
        <position position="277"/>
    </location>
</feature>
<evidence type="ECO:0000313" key="10">
    <source>
        <dbReference type="Proteomes" id="UP000009885"/>
    </source>
</evidence>
<evidence type="ECO:0000256" key="4">
    <source>
        <dbReference type="ARBA" id="ARBA00022692"/>
    </source>
</evidence>
<evidence type="ECO:0000256" key="2">
    <source>
        <dbReference type="ARBA" id="ARBA00007362"/>
    </source>
</evidence>
<dbReference type="RefSeq" id="WP_009384070.1">
    <property type="nucleotide sequence ID" value="NZ_AMSQ01000015.1"/>
</dbReference>
<dbReference type="Pfam" id="PF00892">
    <property type="entry name" value="EamA"/>
    <property type="match status" value="2"/>
</dbReference>
<feature type="domain" description="EamA" evidence="8">
    <location>
        <begin position="9"/>
        <end position="148"/>
    </location>
</feature>
<dbReference type="InterPro" id="IPR037185">
    <property type="entry name" value="EmrE-like"/>
</dbReference>
<evidence type="ECO:0000259" key="8">
    <source>
        <dbReference type="Pfam" id="PF00892"/>
    </source>
</evidence>